<evidence type="ECO:0000313" key="3">
    <source>
        <dbReference type="EMBL" id="AZU61113.1"/>
    </source>
</evidence>
<proteinExistence type="predicted"/>
<dbReference type="PANTHER" id="PTHR43739:SF5">
    <property type="entry name" value="EXO-ALPHA-SIALIDASE"/>
    <property type="match status" value="1"/>
</dbReference>
<dbReference type="KEGG" id="nmk:CHR53_07510"/>
<dbReference type="Pfam" id="PF15902">
    <property type="entry name" value="Sortilin-Vps10"/>
    <property type="match status" value="1"/>
</dbReference>
<feature type="domain" description="Sortilin N-terminal" evidence="2">
    <location>
        <begin position="240"/>
        <end position="364"/>
    </location>
</feature>
<dbReference type="OrthoDB" id="9764804at2"/>
<name>A0A3T0HVM2_9BACI</name>
<keyword evidence="4" id="KW-1185">Reference proteome</keyword>
<dbReference type="GO" id="GO:0010411">
    <property type="term" value="P:xyloglucan metabolic process"/>
    <property type="evidence" value="ECO:0007669"/>
    <property type="project" value="TreeGrafter"/>
</dbReference>
<dbReference type="Proteomes" id="UP000282892">
    <property type="component" value="Chromosome"/>
</dbReference>
<gene>
    <name evidence="3" type="ORF">CHR53_07510</name>
</gene>
<dbReference type="AlphaFoldDB" id="A0A3T0HVM2"/>
<dbReference type="SUPFAM" id="SSF50939">
    <property type="entry name" value="Sialidases"/>
    <property type="match status" value="1"/>
</dbReference>
<dbReference type="STRING" id="1193713.GCA_001636315_03944"/>
<protein>
    <recommendedName>
        <fullName evidence="2">Sortilin N-terminal domain-containing protein</fullName>
    </recommendedName>
</protein>
<dbReference type="EMBL" id="CP022572">
    <property type="protein sequence ID" value="AZU61113.1"/>
    <property type="molecule type" value="Genomic_DNA"/>
</dbReference>
<dbReference type="SUPFAM" id="SSF110296">
    <property type="entry name" value="Oligoxyloglucan reducing end-specific cellobiohydrolase"/>
    <property type="match status" value="1"/>
</dbReference>
<dbReference type="InterPro" id="IPR036278">
    <property type="entry name" value="Sialidase_sf"/>
</dbReference>
<dbReference type="Gene3D" id="2.130.10.10">
    <property type="entry name" value="YVTN repeat-like/Quinoprotein amine dehydrogenase"/>
    <property type="match status" value="5"/>
</dbReference>
<accession>A0A3T0HVM2</accession>
<dbReference type="RefSeq" id="WP_127485998.1">
    <property type="nucleotide sequence ID" value="NZ_CP022572.1"/>
</dbReference>
<sequence>MSKKRLSLLTGSLVLVIIFALLYATNKSTEKASTQIKEHDEVKEIENMIKGPGKRDDWFISQKVFPNKTLPQEAFQKATKQAKQLKETTMKELPELKNEKWTFMGPKIVGGRIVDMAVDPQQKDTVYAAAATGGVWKSVDAGKSFTAAWDDNNTQSMGALTVSPDGTLYAGTGEANPGGGSIVFGGTGIYKSTDKGENWESIGLKESGAIGRIALNPKNPQQIFVAAAGQLFNPGGERGLYRSQDGGKTWDLVLKGKNNTTGAVDIAIDPVNPNRIYAAMWDHVRYPNNRVYGGEGSGIYRSTDGGNTWEQLTNGLPASDKNLGRIGIALSQTQPDRLYAITIKSDGYYEGFYISENGGDTWTKQEVSRTFSNAQSSFGWWFGRIWVDPKDEKHVFVAGVNMMESKDGGITWASSRGIHADQHAVAWDPKQPGRVYVGNDGGVYRSEENGLVTGKWEKAVDLPATQFYTMDVSQQDITRISGGTQDNGSIRSWGKDDWNEYYGGDGLKNLINYKDKEKVYACYQYGSCAWSEDGGNTMTYFTNKTVSDRRNWLSPLLFDPNDPSIMYYAGNRVNRSTDSGKTWEVISPSLTEGKSEDSYPYGTITTIAVSKSNGKVLYAGTDDGRLWKTSDLGKNWTEIINKTLPNRWVTKLKVDAKNENYVYATFSGFRNGEDSAHVFKSEDGGKTWENISGNLPNTPVNNLIIDPKNRHKLYIATDVGVFMSKNDGKRWYSLGSGMPMAPITDLVMHESTNTLFASTFGRGIFEIKLK</sequence>
<dbReference type="InterPro" id="IPR052025">
    <property type="entry name" value="Xyloglucanase_GH74"/>
</dbReference>
<dbReference type="PANTHER" id="PTHR43739">
    <property type="entry name" value="XYLOGLUCANASE (EUROFUNG)"/>
    <property type="match status" value="1"/>
</dbReference>
<evidence type="ECO:0000313" key="4">
    <source>
        <dbReference type="Proteomes" id="UP000282892"/>
    </source>
</evidence>
<evidence type="ECO:0000256" key="1">
    <source>
        <dbReference type="ARBA" id="ARBA00022737"/>
    </source>
</evidence>
<dbReference type="InterPro" id="IPR031778">
    <property type="entry name" value="Sortilin_N"/>
</dbReference>
<keyword evidence="1" id="KW-0677">Repeat</keyword>
<organism evidence="3 4">
    <name type="scientific">Neobacillus mesonae</name>
    <dbReference type="NCBI Taxonomy" id="1193713"/>
    <lineage>
        <taxon>Bacteria</taxon>
        <taxon>Bacillati</taxon>
        <taxon>Bacillota</taxon>
        <taxon>Bacilli</taxon>
        <taxon>Bacillales</taxon>
        <taxon>Bacillaceae</taxon>
        <taxon>Neobacillus</taxon>
    </lineage>
</organism>
<dbReference type="CDD" id="cd15482">
    <property type="entry name" value="Sialidase_non-viral"/>
    <property type="match status" value="2"/>
</dbReference>
<reference evidence="3 4" key="1">
    <citation type="submission" date="2017-07" db="EMBL/GenBank/DDBJ databases">
        <title>The complete genome sequence of Bacillus mesonae strain H20-5, an efficient strain improving plant abiotic stress resistance.</title>
        <authorList>
            <person name="Kim S.Y."/>
            <person name="Song H."/>
            <person name="Sang M.K."/>
            <person name="Weon H.-Y."/>
            <person name="Song J."/>
        </authorList>
    </citation>
    <scope>NUCLEOTIDE SEQUENCE [LARGE SCALE GENOMIC DNA]</scope>
    <source>
        <strain evidence="3 4">H20-5</strain>
    </source>
</reference>
<evidence type="ECO:0000259" key="2">
    <source>
        <dbReference type="Pfam" id="PF15902"/>
    </source>
</evidence>
<dbReference type="InterPro" id="IPR015943">
    <property type="entry name" value="WD40/YVTN_repeat-like_dom_sf"/>
</dbReference>